<organism evidence="2 3">
    <name type="scientific">Micromonospora echinospora</name>
    <name type="common">Micromonospora purpurea</name>
    <dbReference type="NCBI Taxonomy" id="1877"/>
    <lineage>
        <taxon>Bacteria</taxon>
        <taxon>Bacillati</taxon>
        <taxon>Actinomycetota</taxon>
        <taxon>Actinomycetes</taxon>
        <taxon>Micromonosporales</taxon>
        <taxon>Micromonosporaceae</taxon>
        <taxon>Micromonospora</taxon>
    </lineage>
</organism>
<protein>
    <submittedName>
        <fullName evidence="2">Uncharacterized protein</fullName>
    </submittedName>
</protein>
<proteinExistence type="predicted"/>
<name>A0ABR6MLA7_MICEC</name>
<feature type="region of interest" description="Disordered" evidence="1">
    <location>
        <begin position="1"/>
        <end position="57"/>
    </location>
</feature>
<dbReference type="Proteomes" id="UP000618986">
    <property type="component" value="Unassembled WGS sequence"/>
</dbReference>
<gene>
    <name evidence="2" type="ORF">FHU28_004956</name>
</gene>
<dbReference type="EMBL" id="JACHJC010000001">
    <property type="protein sequence ID" value="MBB5115117.1"/>
    <property type="molecule type" value="Genomic_DNA"/>
</dbReference>
<keyword evidence="3" id="KW-1185">Reference proteome</keyword>
<evidence type="ECO:0000313" key="2">
    <source>
        <dbReference type="EMBL" id="MBB5115117.1"/>
    </source>
</evidence>
<reference evidence="2 3" key="1">
    <citation type="submission" date="2020-08" db="EMBL/GenBank/DDBJ databases">
        <title>Sequencing the genomes of 1000 actinobacteria strains.</title>
        <authorList>
            <person name="Klenk H.-P."/>
        </authorList>
    </citation>
    <scope>NUCLEOTIDE SEQUENCE [LARGE SCALE GENOMIC DNA]</scope>
    <source>
        <strain evidence="2 3">DSM 43036</strain>
    </source>
</reference>
<evidence type="ECO:0000313" key="3">
    <source>
        <dbReference type="Proteomes" id="UP000618986"/>
    </source>
</evidence>
<evidence type="ECO:0000256" key="1">
    <source>
        <dbReference type="SAM" id="MobiDB-lite"/>
    </source>
</evidence>
<comment type="caution">
    <text evidence="2">The sequence shown here is derived from an EMBL/GenBank/DDBJ whole genome shotgun (WGS) entry which is preliminary data.</text>
</comment>
<sequence>MAEHTRCDRHSHHLPSDSGAALATTRTGRPEVVGPDGRWRADAPKAISPAARPARAR</sequence>
<feature type="compositionally biased region" description="Low complexity" evidence="1">
    <location>
        <begin position="44"/>
        <end position="57"/>
    </location>
</feature>
<accession>A0ABR6MLA7</accession>